<accession>A0A2N3NI27</accession>
<gene>
    <name evidence="5" type="ORF">jhhlp_001383</name>
</gene>
<feature type="compositionally biased region" description="Polar residues" evidence="3">
    <location>
        <begin position="14"/>
        <end position="26"/>
    </location>
</feature>
<dbReference type="SUPFAM" id="SSF144284">
    <property type="entry name" value="Sec2 N-terminal region"/>
    <property type="match status" value="1"/>
</dbReference>
<keyword evidence="6" id="KW-1185">Reference proteome</keyword>
<dbReference type="VEuPathDB" id="FungiDB:jhhlp_001383"/>
<feature type="compositionally biased region" description="Polar residues" evidence="3">
    <location>
        <begin position="415"/>
        <end position="434"/>
    </location>
</feature>
<dbReference type="GO" id="GO:0070319">
    <property type="term" value="C:Golgi to plasma membrane transport vesicle"/>
    <property type="evidence" value="ECO:0007669"/>
    <property type="project" value="TreeGrafter"/>
</dbReference>
<dbReference type="STRING" id="41688.A0A2N3NI27"/>
<sequence length="675" mass="73227">MEAFMRVTPWTFTSEVSDAQKTTSPRPSGRPAFSHFRSLSSITTTKSSSPTRPSPLGHGRSPSTSQLPDFTFPLKTSPSITPTSPTPDEDNDLSTLPDPRTRAMSPLANGDSAVMSDGESEPQDEVTALSNKLIRAINHQTILDNNLTEARQELEQAHERIRQLEALTESQREMLAGDVWVRRKTIETERKAWVAKIAEEKKAKQEVEQEKRKIEHELENLTTALFEEANKMVITAKEEAQRQQEAMEKKNEQLRAQVADTESLLQSQQEQLAELKLVMEQMTADRDDQTNLTAPSSPGCSRFDSKDQDRHLGDASLSSPFAEPVSPAYPTSFVHLIQPVLRTDLAAYEDFKLLSRASKHTRSGSRASSSSLSGINVMNLGLSVSGSNTSPNGGRSHSSSPATSSIPSGVGSVAASPNGSQTPTPTATPVSTGSLKDTKFYKRALVEDIDPTLRLDTAPGLSWLARRSVLSAMTEGTLVVEPAPSSPLFPSGPHPQHTPCSLCGESRKDTEYLRTHRFRTSESDSAQRYPLCAYCLGRVRSTCDFLGFLRILKDGLWRTDDADSEKAAWEESVRLREQMFWARVGGGVIPAGHPLASSSSLPVSASASAADVPVHNEEPLDMKVASGEEEGDADGELATPSPSPRNSTQAPNGLEINVTSPGTTNVAEVLAAIKS</sequence>
<dbReference type="InterPro" id="IPR040351">
    <property type="entry name" value="RAB3IL/RAB3IP/Sec2"/>
</dbReference>
<feature type="compositionally biased region" description="Polar residues" evidence="3">
    <location>
        <begin position="644"/>
        <end position="661"/>
    </location>
</feature>
<dbReference type="GO" id="GO:0006887">
    <property type="term" value="P:exocytosis"/>
    <property type="evidence" value="ECO:0007669"/>
    <property type="project" value="TreeGrafter"/>
</dbReference>
<dbReference type="CDD" id="cd06503">
    <property type="entry name" value="ATP-synt_Fo_b"/>
    <property type="match status" value="1"/>
</dbReference>
<feature type="compositionally biased region" description="Polar residues" evidence="3">
    <location>
        <begin position="290"/>
        <end position="299"/>
    </location>
</feature>
<feature type="region of interest" description="Disordered" evidence="3">
    <location>
        <begin position="14"/>
        <end position="125"/>
    </location>
</feature>
<feature type="compositionally biased region" description="Basic and acidic residues" evidence="3">
    <location>
        <begin position="303"/>
        <end position="313"/>
    </location>
</feature>
<dbReference type="GO" id="GO:0051286">
    <property type="term" value="C:cell tip"/>
    <property type="evidence" value="ECO:0007669"/>
    <property type="project" value="TreeGrafter"/>
</dbReference>
<feature type="region of interest" description="Disordered" evidence="3">
    <location>
        <begin position="286"/>
        <end position="319"/>
    </location>
</feature>
<feature type="compositionally biased region" description="Low complexity" evidence="3">
    <location>
        <begin position="396"/>
        <end position="408"/>
    </location>
</feature>
<dbReference type="GO" id="GO:0005085">
    <property type="term" value="F:guanyl-nucleotide exchange factor activity"/>
    <property type="evidence" value="ECO:0007669"/>
    <property type="project" value="InterPro"/>
</dbReference>
<evidence type="ECO:0000313" key="6">
    <source>
        <dbReference type="Proteomes" id="UP000233524"/>
    </source>
</evidence>
<dbReference type="PANTHER" id="PTHR14430:SF0">
    <property type="entry name" value="SEC2P DOMAIN-CONTAINING PROTEIN"/>
    <property type="match status" value="1"/>
</dbReference>
<feature type="region of interest" description="Disordered" evidence="3">
    <location>
        <begin position="383"/>
        <end position="434"/>
    </location>
</feature>
<dbReference type="InParanoid" id="A0A2N3NI27"/>
<evidence type="ECO:0000256" key="1">
    <source>
        <dbReference type="ARBA" id="ARBA00023054"/>
    </source>
</evidence>
<proteinExistence type="predicted"/>
<keyword evidence="1 2" id="KW-0175">Coiled coil</keyword>
<feature type="compositionally biased region" description="Low complexity" evidence="3">
    <location>
        <begin position="38"/>
        <end position="55"/>
    </location>
</feature>
<name>A0A2N3NI27_9PEZI</name>
<evidence type="ECO:0000256" key="3">
    <source>
        <dbReference type="SAM" id="MobiDB-lite"/>
    </source>
</evidence>
<evidence type="ECO:0000259" key="4">
    <source>
        <dbReference type="Pfam" id="PF06428"/>
    </source>
</evidence>
<evidence type="ECO:0000313" key="5">
    <source>
        <dbReference type="EMBL" id="PKS12087.1"/>
    </source>
</evidence>
<dbReference type="PANTHER" id="PTHR14430">
    <property type="entry name" value="RABIN3-RELATED"/>
    <property type="match status" value="1"/>
</dbReference>
<dbReference type="Proteomes" id="UP000233524">
    <property type="component" value="Unassembled WGS sequence"/>
</dbReference>
<dbReference type="OrthoDB" id="1748564at2759"/>
<dbReference type="AlphaFoldDB" id="A0A2N3NI27"/>
<feature type="region of interest" description="Disordered" evidence="3">
    <location>
        <begin position="626"/>
        <end position="661"/>
    </location>
</feature>
<comment type="caution">
    <text evidence="5">The sequence shown here is derived from an EMBL/GenBank/DDBJ whole genome shotgun (WGS) entry which is preliminary data.</text>
</comment>
<reference evidence="5 6" key="1">
    <citation type="journal article" date="2017" name="G3 (Bethesda)">
        <title>First Draft Genome Sequence of the Pathogenic Fungus Lomentospora prolificans (Formerly Scedosporium prolificans).</title>
        <authorList>
            <person name="Luo R."/>
            <person name="Zimin A."/>
            <person name="Workman R."/>
            <person name="Fan Y."/>
            <person name="Pertea G."/>
            <person name="Grossman N."/>
            <person name="Wear M.P."/>
            <person name="Jia B."/>
            <person name="Miller H."/>
            <person name="Casadevall A."/>
            <person name="Timp W."/>
            <person name="Zhang S.X."/>
            <person name="Salzberg S.L."/>
        </authorList>
    </citation>
    <scope>NUCLEOTIDE SEQUENCE [LARGE SCALE GENOMIC DNA]</scope>
    <source>
        <strain evidence="5 6">JHH-5317</strain>
    </source>
</reference>
<feature type="compositionally biased region" description="Polar residues" evidence="3">
    <location>
        <begin position="383"/>
        <end position="395"/>
    </location>
</feature>
<feature type="coiled-coil region" evidence="2">
    <location>
        <begin position="140"/>
        <end position="285"/>
    </location>
</feature>
<dbReference type="Pfam" id="PF25555">
    <property type="entry name" value="RAB3A-like_C"/>
    <property type="match status" value="1"/>
</dbReference>
<dbReference type="CDD" id="cd21044">
    <property type="entry name" value="Rab11BD_RAB3IP_like"/>
    <property type="match status" value="1"/>
</dbReference>
<dbReference type="Pfam" id="PF06428">
    <property type="entry name" value="Sec2p"/>
    <property type="match status" value="1"/>
</dbReference>
<evidence type="ECO:0000256" key="2">
    <source>
        <dbReference type="SAM" id="Coils"/>
    </source>
</evidence>
<organism evidence="5 6">
    <name type="scientific">Lomentospora prolificans</name>
    <dbReference type="NCBI Taxonomy" id="41688"/>
    <lineage>
        <taxon>Eukaryota</taxon>
        <taxon>Fungi</taxon>
        <taxon>Dikarya</taxon>
        <taxon>Ascomycota</taxon>
        <taxon>Pezizomycotina</taxon>
        <taxon>Sordariomycetes</taxon>
        <taxon>Hypocreomycetidae</taxon>
        <taxon>Microascales</taxon>
        <taxon>Microascaceae</taxon>
        <taxon>Lomentospora</taxon>
    </lineage>
</organism>
<dbReference type="EMBL" id="NLAX01000004">
    <property type="protein sequence ID" value="PKS12087.1"/>
    <property type="molecule type" value="Genomic_DNA"/>
</dbReference>
<dbReference type="Gene3D" id="6.10.140.910">
    <property type="match status" value="1"/>
</dbReference>
<protein>
    <recommendedName>
        <fullName evidence="4">GDP/GTP exchange factor Sec2 N-terminal domain-containing protein</fullName>
    </recommendedName>
</protein>
<dbReference type="InterPro" id="IPR009449">
    <property type="entry name" value="Sec2_N"/>
</dbReference>
<feature type="domain" description="GDP/GTP exchange factor Sec2 N-terminal" evidence="4">
    <location>
        <begin position="140"/>
        <end position="283"/>
    </location>
</feature>